<evidence type="ECO:0000256" key="4">
    <source>
        <dbReference type="ARBA" id="ARBA00012881"/>
    </source>
</evidence>
<dbReference type="EC" id="1.14.13.196" evidence="4"/>
<reference evidence="12" key="1">
    <citation type="submission" date="2022-10" db="EMBL/GenBank/DDBJ databases">
        <title>Tapping the CABI collections for fungal endophytes: first genome assemblies for Collariella, Neodidymelliopsis, Ascochyta clinopodiicola, Didymella pomorum, Didymosphaeria variabile, Neocosmospora piperis and Neocucurbitaria cava.</title>
        <authorList>
            <person name="Hill R."/>
        </authorList>
    </citation>
    <scope>NUCLEOTIDE SEQUENCE</scope>
    <source>
        <strain evidence="12">IMI 355082</strain>
    </source>
</reference>
<dbReference type="SUPFAM" id="SSF51905">
    <property type="entry name" value="FAD/NAD(P)-binding domain"/>
    <property type="match status" value="1"/>
</dbReference>
<keyword evidence="12" id="KW-0808">Transferase</keyword>
<dbReference type="Pfam" id="PF13434">
    <property type="entry name" value="Lys_Orn_oxgnase"/>
    <property type="match status" value="1"/>
</dbReference>
<proteinExistence type="inferred from homology"/>
<dbReference type="Gene3D" id="3.50.50.60">
    <property type="entry name" value="FAD/NAD(P)-binding domain"/>
    <property type="match status" value="1"/>
</dbReference>
<keyword evidence="12" id="KW-0418">Kinase</keyword>
<evidence type="ECO:0000256" key="9">
    <source>
        <dbReference type="ARBA" id="ARBA00047598"/>
    </source>
</evidence>
<keyword evidence="8 12" id="KW-0560">Oxidoreductase</keyword>
<sequence length="517" mass="57036">MAPHSEQDMNGSANGSAQATPVASQTRNTYRNRSAHLQASDVDSVHDLVCVGFGPASLAIAVAIHDSLEAGTLKKAPNVVFLEKQPNFAWHAGMLLPGAKMQISFMKDMASLRDPRSHFTFLNYVHKQNRLLDFINLDTFLPARTEYEDYLRWCASHFDDVVRYNSEVVSVSPEEDANGVKTFTVVERNGKTGAVSTHRARNVVLAIGGQASIPKPLPAKSPRVIHSSQYAYMLPKLLTDRNAPVKVAVIGAGQSAAEIFNNVSNMYPNSKTYMLMKQEFIKPSDDSPFVNGIFNPEFIDRLYPKPSSYRAKLIKEAKATNYGVVRLGLIETLFEMMYDQKREIGHDETKWPHRIMGGRKIVSVEEKGDKISLKVRQVLPGDVTLEADGLVEEESEIVDSSAEELLDVDLVVAATGYRRTAHIDMLKDAWKLLPEVGDSAESKPRSDLWSVETDGGRRVMEVGRDYKVKFNQGAVAPGSGIWLQGCCEGTHGLSDTLLSVLSTRSGEMVEAIFGKSA</sequence>
<organism evidence="12 13">
    <name type="scientific">Gnomoniopsis smithogilvyi</name>
    <dbReference type="NCBI Taxonomy" id="1191159"/>
    <lineage>
        <taxon>Eukaryota</taxon>
        <taxon>Fungi</taxon>
        <taxon>Dikarya</taxon>
        <taxon>Ascomycota</taxon>
        <taxon>Pezizomycotina</taxon>
        <taxon>Sordariomycetes</taxon>
        <taxon>Sordariomycetidae</taxon>
        <taxon>Diaporthales</taxon>
        <taxon>Gnomoniaceae</taxon>
        <taxon>Gnomoniopsis</taxon>
    </lineage>
</organism>
<dbReference type="EMBL" id="JAPEVB010000002">
    <property type="protein sequence ID" value="KAJ4393824.1"/>
    <property type="molecule type" value="Genomic_DNA"/>
</dbReference>
<dbReference type="OrthoDB" id="3519933at2759"/>
<comment type="caution">
    <text evidence="12">The sequence shown here is derived from an EMBL/GenBank/DDBJ whole genome shotgun (WGS) entry which is preliminary data.</text>
</comment>
<dbReference type="GO" id="GO:0016301">
    <property type="term" value="F:kinase activity"/>
    <property type="evidence" value="ECO:0007669"/>
    <property type="project" value="UniProtKB-KW"/>
</dbReference>
<dbReference type="GO" id="GO:0006879">
    <property type="term" value="P:intracellular iron ion homeostasis"/>
    <property type="evidence" value="ECO:0007669"/>
    <property type="project" value="TreeGrafter"/>
</dbReference>
<protein>
    <recommendedName>
        <fullName evidence="4">L-ornithine N(5)-monooxygenase [NAD(P)H]</fullName>
        <ecNumber evidence="4">1.14.13.196</ecNumber>
    </recommendedName>
</protein>
<dbReference type="PANTHER" id="PTHR42802">
    <property type="entry name" value="MONOOXYGENASE"/>
    <property type="match status" value="1"/>
</dbReference>
<keyword evidence="6" id="KW-0274">FAD</keyword>
<comment type="pathway">
    <text evidence="2">Siderophore biosynthesis.</text>
</comment>
<evidence type="ECO:0000256" key="2">
    <source>
        <dbReference type="ARBA" id="ARBA00004924"/>
    </source>
</evidence>
<accession>A0A9W9CZR5</accession>
<dbReference type="GO" id="GO:0016491">
    <property type="term" value="F:oxidoreductase activity"/>
    <property type="evidence" value="ECO:0007669"/>
    <property type="project" value="UniProtKB-KW"/>
</dbReference>
<evidence type="ECO:0000256" key="6">
    <source>
        <dbReference type="ARBA" id="ARBA00022827"/>
    </source>
</evidence>
<evidence type="ECO:0000256" key="7">
    <source>
        <dbReference type="ARBA" id="ARBA00022857"/>
    </source>
</evidence>
<evidence type="ECO:0000256" key="11">
    <source>
        <dbReference type="SAM" id="MobiDB-lite"/>
    </source>
</evidence>
<evidence type="ECO:0000256" key="3">
    <source>
        <dbReference type="ARBA" id="ARBA00007588"/>
    </source>
</evidence>
<keyword evidence="5" id="KW-0285">Flavoprotein</keyword>
<dbReference type="PANTHER" id="PTHR42802:SF1">
    <property type="entry name" value="L-ORNITHINE N(5)-MONOOXYGENASE"/>
    <property type="match status" value="1"/>
</dbReference>
<name>A0A9W9CZR5_9PEZI</name>
<keyword evidence="7" id="KW-0521">NADP</keyword>
<evidence type="ECO:0000256" key="5">
    <source>
        <dbReference type="ARBA" id="ARBA00022630"/>
    </source>
</evidence>
<dbReference type="AlphaFoldDB" id="A0A9W9CZR5"/>
<evidence type="ECO:0000256" key="10">
    <source>
        <dbReference type="ARBA" id="ARBA00049248"/>
    </source>
</evidence>
<evidence type="ECO:0000313" key="13">
    <source>
        <dbReference type="Proteomes" id="UP001140453"/>
    </source>
</evidence>
<dbReference type="Proteomes" id="UP001140453">
    <property type="component" value="Unassembled WGS sequence"/>
</dbReference>
<comment type="cofactor">
    <cofactor evidence="1">
        <name>FAD</name>
        <dbReference type="ChEBI" id="CHEBI:57692"/>
    </cofactor>
</comment>
<evidence type="ECO:0000256" key="1">
    <source>
        <dbReference type="ARBA" id="ARBA00001974"/>
    </source>
</evidence>
<feature type="compositionally biased region" description="Polar residues" evidence="11">
    <location>
        <begin position="8"/>
        <end position="27"/>
    </location>
</feature>
<evidence type="ECO:0000256" key="8">
    <source>
        <dbReference type="ARBA" id="ARBA00023002"/>
    </source>
</evidence>
<comment type="similarity">
    <text evidence="3">Belongs to the lysine N(6)-hydroxylase/L-ornithine N(5)-oxygenase family.</text>
</comment>
<dbReference type="InterPro" id="IPR025700">
    <property type="entry name" value="Lys/Orn_oxygenase"/>
</dbReference>
<evidence type="ECO:0000313" key="12">
    <source>
        <dbReference type="EMBL" id="KAJ4393824.1"/>
    </source>
</evidence>
<feature type="region of interest" description="Disordered" evidence="11">
    <location>
        <begin position="1"/>
        <end position="27"/>
    </location>
</feature>
<comment type="catalytic activity">
    <reaction evidence="10">
        <text>L-ornithine + NADH + O2 = N(5)-hydroxy-L-ornithine + NAD(+) + H2O</text>
        <dbReference type="Rhea" id="RHEA:41512"/>
        <dbReference type="ChEBI" id="CHEBI:15377"/>
        <dbReference type="ChEBI" id="CHEBI:15379"/>
        <dbReference type="ChEBI" id="CHEBI:46911"/>
        <dbReference type="ChEBI" id="CHEBI:57540"/>
        <dbReference type="ChEBI" id="CHEBI:57945"/>
        <dbReference type="ChEBI" id="CHEBI:78275"/>
        <dbReference type="EC" id="1.14.13.196"/>
    </reaction>
</comment>
<dbReference type="InterPro" id="IPR036188">
    <property type="entry name" value="FAD/NAD-bd_sf"/>
</dbReference>
<gene>
    <name evidence="12" type="primary">SID1</name>
    <name evidence="12" type="ORF">N0V93_003039</name>
</gene>
<comment type="catalytic activity">
    <reaction evidence="9">
        <text>L-ornithine + NADPH + O2 = N(5)-hydroxy-L-ornithine + NADP(+) + H2O</text>
        <dbReference type="Rhea" id="RHEA:41508"/>
        <dbReference type="ChEBI" id="CHEBI:15377"/>
        <dbReference type="ChEBI" id="CHEBI:15379"/>
        <dbReference type="ChEBI" id="CHEBI:46911"/>
        <dbReference type="ChEBI" id="CHEBI:57783"/>
        <dbReference type="ChEBI" id="CHEBI:58349"/>
        <dbReference type="ChEBI" id="CHEBI:78275"/>
        <dbReference type="EC" id="1.14.13.196"/>
    </reaction>
</comment>
<keyword evidence="13" id="KW-1185">Reference proteome</keyword>